<comment type="caution">
    <text evidence="5">The sequence shown here is derived from an EMBL/GenBank/DDBJ whole genome shotgun (WGS) entry which is preliminary data.</text>
</comment>
<dbReference type="EMBL" id="VANR01000004">
    <property type="protein sequence ID" value="TMM29857.1"/>
    <property type="molecule type" value="Genomic_DNA"/>
</dbReference>
<gene>
    <name evidence="5" type="ORF">FDT66_08265</name>
</gene>
<keyword evidence="3" id="KW-0804">Transcription</keyword>
<dbReference type="GO" id="GO:0043565">
    <property type="term" value="F:sequence-specific DNA binding"/>
    <property type="evidence" value="ECO:0007669"/>
    <property type="project" value="InterPro"/>
</dbReference>
<dbReference type="RefSeq" id="WP_138535707.1">
    <property type="nucleotide sequence ID" value="NZ_VANR01000004.1"/>
</dbReference>
<dbReference type="InterPro" id="IPR018060">
    <property type="entry name" value="HTH_AraC"/>
</dbReference>
<dbReference type="Pfam" id="PF12833">
    <property type="entry name" value="HTH_18"/>
    <property type="match status" value="1"/>
</dbReference>
<reference evidence="5 6" key="1">
    <citation type="submission" date="2019-05" db="EMBL/GenBank/DDBJ databases">
        <title>Polaribacter aestuariivivens sp. nov., isolated from a tidal flat.</title>
        <authorList>
            <person name="Yoon J.-H."/>
        </authorList>
    </citation>
    <scope>NUCLEOTIDE SEQUENCE [LARGE SCALE GENOMIC DNA]</scope>
    <source>
        <strain evidence="5 6">DBTF-3</strain>
    </source>
</reference>
<protein>
    <submittedName>
        <fullName evidence="5">Helix-turn-helix transcriptional regulator</fullName>
    </submittedName>
</protein>
<dbReference type="OrthoDB" id="2666928at2"/>
<evidence type="ECO:0000256" key="1">
    <source>
        <dbReference type="ARBA" id="ARBA00023015"/>
    </source>
</evidence>
<dbReference type="PROSITE" id="PS01124">
    <property type="entry name" value="HTH_ARAC_FAMILY_2"/>
    <property type="match status" value="1"/>
</dbReference>
<evidence type="ECO:0000313" key="6">
    <source>
        <dbReference type="Proteomes" id="UP000307140"/>
    </source>
</evidence>
<evidence type="ECO:0000256" key="2">
    <source>
        <dbReference type="ARBA" id="ARBA00023125"/>
    </source>
</evidence>
<name>A0A5S3N414_9FLAO</name>
<dbReference type="AlphaFoldDB" id="A0A5S3N414"/>
<dbReference type="Gene3D" id="1.10.10.60">
    <property type="entry name" value="Homeodomain-like"/>
    <property type="match status" value="1"/>
</dbReference>
<accession>A0A5S3N414</accession>
<dbReference type="PRINTS" id="PR00032">
    <property type="entry name" value="HTHARAC"/>
</dbReference>
<dbReference type="InterPro" id="IPR020449">
    <property type="entry name" value="Tscrpt_reg_AraC-type_HTH"/>
</dbReference>
<dbReference type="GO" id="GO:0003700">
    <property type="term" value="F:DNA-binding transcription factor activity"/>
    <property type="evidence" value="ECO:0007669"/>
    <property type="project" value="InterPro"/>
</dbReference>
<feature type="domain" description="HTH araC/xylS-type" evidence="4">
    <location>
        <begin position="233"/>
        <end position="331"/>
    </location>
</feature>
<dbReference type="InterPro" id="IPR053142">
    <property type="entry name" value="PchR_regulatory_protein"/>
</dbReference>
<dbReference type="PANTHER" id="PTHR47893">
    <property type="entry name" value="REGULATORY PROTEIN PCHR"/>
    <property type="match status" value="1"/>
</dbReference>
<evidence type="ECO:0000256" key="3">
    <source>
        <dbReference type="ARBA" id="ARBA00023163"/>
    </source>
</evidence>
<sequence length="338" mass="37986">MITVNSKLNGLNLFFNKLQKEIGGTLNRTKKEQFLKINNKIANGTIRSISLEDGISVLEFNITSNQDFQINIDAKTGSHVNFVYCSKGKISHSFKNQKNKNTIETFQTSILSNVVSNKNTITLFKGVETNTTIISVNTSSSKGKASEINTAIKNIFIDGKTEDYIYLGSYNLKIAENIKQLRAIKNEGVVKALLTKGVVNLILALEIEQHKKDLNNTEVATSSLTKTEMELIKDLTEYVNNYPDMDHKINVLTRKVGLTAAKVQEGFKLMHGLTVCEYIRSVRLQKSEDLIMNTDLTISEIVYSLGFSSRSYFSKRFKEMYNCSPSNYKKKNKLAVSA</sequence>
<dbReference type="InterPro" id="IPR009057">
    <property type="entry name" value="Homeodomain-like_sf"/>
</dbReference>
<dbReference type="SMART" id="SM00342">
    <property type="entry name" value="HTH_ARAC"/>
    <property type="match status" value="1"/>
</dbReference>
<keyword evidence="6" id="KW-1185">Reference proteome</keyword>
<dbReference type="SUPFAM" id="SSF46689">
    <property type="entry name" value="Homeodomain-like"/>
    <property type="match status" value="1"/>
</dbReference>
<keyword evidence="2" id="KW-0238">DNA-binding</keyword>
<organism evidence="5 6">
    <name type="scientific">Polaribacter aestuariivivens</name>
    <dbReference type="NCBI Taxonomy" id="2304626"/>
    <lineage>
        <taxon>Bacteria</taxon>
        <taxon>Pseudomonadati</taxon>
        <taxon>Bacteroidota</taxon>
        <taxon>Flavobacteriia</taxon>
        <taxon>Flavobacteriales</taxon>
        <taxon>Flavobacteriaceae</taxon>
    </lineage>
</organism>
<dbReference type="Proteomes" id="UP000307140">
    <property type="component" value="Unassembled WGS sequence"/>
</dbReference>
<keyword evidence="1" id="KW-0805">Transcription regulation</keyword>
<evidence type="ECO:0000313" key="5">
    <source>
        <dbReference type="EMBL" id="TMM29857.1"/>
    </source>
</evidence>
<evidence type="ECO:0000259" key="4">
    <source>
        <dbReference type="PROSITE" id="PS01124"/>
    </source>
</evidence>
<proteinExistence type="predicted"/>
<dbReference type="PANTHER" id="PTHR47893:SF1">
    <property type="entry name" value="REGULATORY PROTEIN PCHR"/>
    <property type="match status" value="1"/>
</dbReference>